<feature type="domain" description="ATP-grasp" evidence="12">
    <location>
        <begin position="111"/>
        <end position="319"/>
    </location>
</feature>
<evidence type="ECO:0000256" key="1">
    <source>
        <dbReference type="ARBA" id="ARBA00005174"/>
    </source>
</evidence>
<comment type="pathway">
    <text evidence="1 10">Purine metabolism; IMP biosynthesis via de novo pathway; N(1)-(5-phospho-D-ribosyl)glycinamide from 5-phospho-alpha-D-ribose 1-diphosphate: step 2/2.</text>
</comment>
<evidence type="ECO:0000313" key="13">
    <source>
        <dbReference type="EMBL" id="RNI39018.1"/>
    </source>
</evidence>
<dbReference type="InterPro" id="IPR020562">
    <property type="entry name" value="PRibGlycinamide_synth_N"/>
</dbReference>
<dbReference type="InterPro" id="IPR011054">
    <property type="entry name" value="Rudment_hybrid_motif"/>
</dbReference>
<keyword evidence="4 11" id="KW-0547">Nucleotide-binding</keyword>
<comment type="catalytic activity">
    <reaction evidence="10">
        <text>5-phospho-beta-D-ribosylamine + glycine + ATP = N(1)-(5-phospho-beta-D-ribosyl)glycinamide + ADP + phosphate + H(+)</text>
        <dbReference type="Rhea" id="RHEA:17453"/>
        <dbReference type="ChEBI" id="CHEBI:15378"/>
        <dbReference type="ChEBI" id="CHEBI:30616"/>
        <dbReference type="ChEBI" id="CHEBI:43474"/>
        <dbReference type="ChEBI" id="CHEBI:57305"/>
        <dbReference type="ChEBI" id="CHEBI:58681"/>
        <dbReference type="ChEBI" id="CHEBI:143788"/>
        <dbReference type="ChEBI" id="CHEBI:456216"/>
        <dbReference type="EC" id="6.3.4.13"/>
    </reaction>
</comment>
<dbReference type="InterPro" id="IPR016185">
    <property type="entry name" value="PreATP-grasp_dom_sf"/>
</dbReference>
<evidence type="ECO:0000256" key="2">
    <source>
        <dbReference type="ARBA" id="ARBA00013255"/>
    </source>
</evidence>
<dbReference type="EMBL" id="RJJR01000002">
    <property type="protein sequence ID" value="RNI39018.1"/>
    <property type="molecule type" value="Genomic_DNA"/>
</dbReference>
<dbReference type="PANTHER" id="PTHR43472:SF1">
    <property type="entry name" value="PHOSPHORIBOSYLAMINE--GLYCINE LIGASE, CHLOROPLASTIC"/>
    <property type="match status" value="1"/>
</dbReference>
<dbReference type="InterPro" id="IPR020560">
    <property type="entry name" value="PRibGlycinamide_synth_C-dom"/>
</dbReference>
<dbReference type="Gene3D" id="3.30.470.20">
    <property type="entry name" value="ATP-grasp fold, B domain"/>
    <property type="match status" value="1"/>
</dbReference>
<dbReference type="GO" id="GO:0046872">
    <property type="term" value="F:metal ion binding"/>
    <property type="evidence" value="ECO:0007669"/>
    <property type="project" value="InterPro"/>
</dbReference>
<dbReference type="GO" id="GO:0006189">
    <property type="term" value="P:'de novo' IMP biosynthetic process"/>
    <property type="evidence" value="ECO:0007669"/>
    <property type="project" value="UniProtKB-UniRule"/>
</dbReference>
<evidence type="ECO:0000256" key="7">
    <source>
        <dbReference type="ARBA" id="ARBA00038345"/>
    </source>
</evidence>
<dbReference type="GO" id="GO:0005524">
    <property type="term" value="F:ATP binding"/>
    <property type="evidence" value="ECO:0007669"/>
    <property type="project" value="UniProtKB-UniRule"/>
</dbReference>
<reference evidence="13 14" key="1">
    <citation type="submission" date="2018-11" db="EMBL/GenBank/DDBJ databases">
        <title>Draft genome sequence of Ferruginibacter sp. BO-59.</title>
        <authorList>
            <person name="Im W.T."/>
        </authorList>
    </citation>
    <scope>NUCLEOTIDE SEQUENCE [LARGE SCALE GENOMIC DNA]</scope>
    <source>
        <strain evidence="13 14">BO-59</strain>
    </source>
</reference>
<evidence type="ECO:0000256" key="3">
    <source>
        <dbReference type="ARBA" id="ARBA00022598"/>
    </source>
</evidence>
<evidence type="ECO:0000256" key="11">
    <source>
        <dbReference type="PROSITE-ProRule" id="PRU00409"/>
    </source>
</evidence>
<keyword evidence="3 10" id="KW-0436">Ligase</keyword>
<dbReference type="InterPro" id="IPR000115">
    <property type="entry name" value="PRibGlycinamide_synth"/>
</dbReference>
<keyword evidence="5 10" id="KW-0658">Purine biosynthesis</keyword>
<dbReference type="PANTHER" id="PTHR43472">
    <property type="entry name" value="PHOSPHORIBOSYLAMINE--GLYCINE LIGASE"/>
    <property type="match status" value="1"/>
</dbReference>
<dbReference type="EC" id="6.3.4.13" evidence="2 10"/>
<name>A0A3M9NPQ8_9BACT</name>
<evidence type="ECO:0000313" key="14">
    <source>
        <dbReference type="Proteomes" id="UP000267223"/>
    </source>
</evidence>
<evidence type="ECO:0000256" key="9">
    <source>
        <dbReference type="ARBA" id="ARBA00042864"/>
    </source>
</evidence>
<dbReference type="Gene3D" id="3.30.1490.20">
    <property type="entry name" value="ATP-grasp fold, A domain"/>
    <property type="match status" value="1"/>
</dbReference>
<dbReference type="SUPFAM" id="SSF52440">
    <property type="entry name" value="PreATP-grasp domain"/>
    <property type="match status" value="1"/>
</dbReference>
<dbReference type="PROSITE" id="PS50975">
    <property type="entry name" value="ATP_GRASP"/>
    <property type="match status" value="1"/>
</dbReference>
<dbReference type="Gene3D" id="3.40.50.20">
    <property type="match status" value="1"/>
</dbReference>
<dbReference type="AlphaFoldDB" id="A0A3M9NPQ8"/>
<sequence>MNILILGSGGREHAYCWKISQSKLCDKLWIAPGNAGSAELGQNIEIDINDFGAVKKICLQHKIDLVVVGPEEPLVNGIFDFFSEDEKLKSIIITGPSKEGAKLEGSKAFAKAFMKKYSIPTAKYKEFDITNFDEGVEYIQHHPLPVVLKADGLAAGKGVIICNNYVEALSEYELMIQKSKFGNAGKKVVVEEFLDGIELSVFVLTDGKNYVVLPEAKDYKKIGEGDVGPNTGGMGAISPVPFATDHFMKKIADQVIEPTIKGLQKEEIDYKGFIFFGLIKVAEEPVVIEYNCRMGDPETEVVLIRLKNDLVELLVAMHQQKLDERKIEVEKNDAVTIVAVSGGYPGDYEKDKEIAFNYLENPEAIKHINDEGMGAQVFHAGTKKVGAKTVTNGGRVLAVSAMADGLGDAIELSKSILDEISFEGMNYRGDIGYEFVD</sequence>
<dbReference type="Pfam" id="PF02843">
    <property type="entry name" value="GARS_C"/>
    <property type="match status" value="1"/>
</dbReference>
<dbReference type="OrthoDB" id="9807240at2"/>
<dbReference type="RefSeq" id="WP_123119582.1">
    <property type="nucleotide sequence ID" value="NZ_RJJR01000002.1"/>
</dbReference>
<accession>A0A3M9NPQ8</accession>
<proteinExistence type="inferred from homology"/>
<keyword evidence="14" id="KW-1185">Reference proteome</keyword>
<dbReference type="Proteomes" id="UP000267223">
    <property type="component" value="Unassembled WGS sequence"/>
</dbReference>
<dbReference type="InterPro" id="IPR013815">
    <property type="entry name" value="ATP_grasp_subdomain_1"/>
</dbReference>
<dbReference type="Gene3D" id="3.90.600.10">
    <property type="entry name" value="Phosphoribosylglycinamide synthetase, C-terminal domain"/>
    <property type="match status" value="1"/>
</dbReference>
<dbReference type="SMART" id="SM01210">
    <property type="entry name" value="GARS_C"/>
    <property type="match status" value="1"/>
</dbReference>
<evidence type="ECO:0000256" key="4">
    <source>
        <dbReference type="ARBA" id="ARBA00022741"/>
    </source>
</evidence>
<gene>
    <name evidence="10 13" type="primary">purD</name>
    <name evidence="13" type="ORF">EFY79_05010</name>
</gene>
<dbReference type="Pfam" id="PF01071">
    <property type="entry name" value="GARS_A"/>
    <property type="match status" value="1"/>
</dbReference>
<dbReference type="InterPro" id="IPR020561">
    <property type="entry name" value="PRibGlycinamid_synth_ATP-grasp"/>
</dbReference>
<evidence type="ECO:0000256" key="6">
    <source>
        <dbReference type="ARBA" id="ARBA00022840"/>
    </source>
</evidence>
<dbReference type="NCBIfam" id="TIGR00877">
    <property type="entry name" value="purD"/>
    <property type="match status" value="1"/>
</dbReference>
<keyword evidence="6 11" id="KW-0067">ATP-binding</keyword>
<dbReference type="InterPro" id="IPR011761">
    <property type="entry name" value="ATP-grasp"/>
</dbReference>
<evidence type="ECO:0000259" key="12">
    <source>
        <dbReference type="PROSITE" id="PS50975"/>
    </source>
</evidence>
<organism evidence="13 14">
    <name type="scientific">Hanamia caeni</name>
    <dbReference type="NCBI Taxonomy" id="2294116"/>
    <lineage>
        <taxon>Bacteria</taxon>
        <taxon>Pseudomonadati</taxon>
        <taxon>Bacteroidota</taxon>
        <taxon>Chitinophagia</taxon>
        <taxon>Chitinophagales</taxon>
        <taxon>Chitinophagaceae</taxon>
        <taxon>Hanamia</taxon>
    </lineage>
</organism>
<evidence type="ECO:0000256" key="5">
    <source>
        <dbReference type="ARBA" id="ARBA00022755"/>
    </source>
</evidence>
<dbReference type="UniPathway" id="UPA00074">
    <property type="reaction ID" value="UER00125"/>
</dbReference>
<dbReference type="HAMAP" id="MF_00138">
    <property type="entry name" value="GARS"/>
    <property type="match status" value="1"/>
</dbReference>
<comment type="similarity">
    <text evidence="7 10">Belongs to the GARS family.</text>
</comment>
<evidence type="ECO:0000256" key="10">
    <source>
        <dbReference type="HAMAP-Rule" id="MF_00138"/>
    </source>
</evidence>
<dbReference type="Pfam" id="PF02844">
    <property type="entry name" value="GARS_N"/>
    <property type="match status" value="1"/>
</dbReference>
<protein>
    <recommendedName>
        <fullName evidence="2 10">Phosphoribosylamine--glycine ligase</fullName>
        <ecNumber evidence="2 10">6.3.4.13</ecNumber>
    </recommendedName>
    <alternativeName>
        <fullName evidence="10">GARS</fullName>
    </alternativeName>
    <alternativeName>
        <fullName evidence="8 10">Glycinamide ribonucleotide synthetase</fullName>
    </alternativeName>
    <alternativeName>
        <fullName evidence="9 10">Phosphoribosylglycinamide synthetase</fullName>
    </alternativeName>
</protein>
<dbReference type="SUPFAM" id="SSF56059">
    <property type="entry name" value="Glutathione synthetase ATP-binding domain-like"/>
    <property type="match status" value="1"/>
</dbReference>
<dbReference type="InterPro" id="IPR037123">
    <property type="entry name" value="PRibGlycinamide_synth_C_sf"/>
</dbReference>
<evidence type="ECO:0000256" key="8">
    <source>
        <dbReference type="ARBA" id="ARBA00042242"/>
    </source>
</evidence>
<dbReference type="SMART" id="SM01209">
    <property type="entry name" value="GARS_A"/>
    <property type="match status" value="1"/>
</dbReference>
<comment type="caution">
    <text evidence="13">The sequence shown here is derived from an EMBL/GenBank/DDBJ whole genome shotgun (WGS) entry which is preliminary data.</text>
</comment>
<dbReference type="SUPFAM" id="SSF51246">
    <property type="entry name" value="Rudiment single hybrid motif"/>
    <property type="match status" value="1"/>
</dbReference>
<dbReference type="GO" id="GO:0009113">
    <property type="term" value="P:purine nucleobase biosynthetic process"/>
    <property type="evidence" value="ECO:0007669"/>
    <property type="project" value="InterPro"/>
</dbReference>
<dbReference type="GO" id="GO:0004637">
    <property type="term" value="F:phosphoribosylamine-glycine ligase activity"/>
    <property type="evidence" value="ECO:0007669"/>
    <property type="project" value="UniProtKB-UniRule"/>
</dbReference>